<keyword evidence="2" id="KW-1185">Reference proteome</keyword>
<reference evidence="1 2" key="2">
    <citation type="submission" date="2018-11" db="EMBL/GenBank/DDBJ databases">
        <authorList>
            <consortium name="Pathogen Informatics"/>
        </authorList>
    </citation>
    <scope>NUCLEOTIDE SEQUENCE [LARGE SCALE GENOMIC DNA]</scope>
</reference>
<proteinExistence type="predicted"/>
<name>A0A183UUK6_TOXCA</name>
<evidence type="ECO:0000313" key="1">
    <source>
        <dbReference type="EMBL" id="VDM43497.1"/>
    </source>
</evidence>
<gene>
    <name evidence="1" type="ORF">TCNE_LOCUS12176</name>
</gene>
<reference evidence="3" key="1">
    <citation type="submission" date="2016-06" db="UniProtKB">
        <authorList>
            <consortium name="WormBaseParasite"/>
        </authorList>
    </citation>
    <scope>IDENTIFICATION</scope>
</reference>
<dbReference type="AlphaFoldDB" id="A0A183UUK6"/>
<evidence type="ECO:0000313" key="3">
    <source>
        <dbReference type="WBParaSite" id="TCNE_0001217601-mRNA-1"/>
    </source>
</evidence>
<organism evidence="2 3">
    <name type="scientific">Toxocara canis</name>
    <name type="common">Canine roundworm</name>
    <dbReference type="NCBI Taxonomy" id="6265"/>
    <lineage>
        <taxon>Eukaryota</taxon>
        <taxon>Metazoa</taxon>
        <taxon>Ecdysozoa</taxon>
        <taxon>Nematoda</taxon>
        <taxon>Chromadorea</taxon>
        <taxon>Rhabditida</taxon>
        <taxon>Spirurina</taxon>
        <taxon>Ascaridomorpha</taxon>
        <taxon>Ascaridoidea</taxon>
        <taxon>Toxocaridae</taxon>
        <taxon>Toxocara</taxon>
    </lineage>
</organism>
<evidence type="ECO:0000313" key="2">
    <source>
        <dbReference type="Proteomes" id="UP000050794"/>
    </source>
</evidence>
<protein>
    <submittedName>
        <fullName evidence="3">SAM-dependent methyltransferase</fullName>
    </submittedName>
</protein>
<dbReference type="EMBL" id="UYWY01021147">
    <property type="protein sequence ID" value="VDM43497.1"/>
    <property type="molecule type" value="Genomic_DNA"/>
</dbReference>
<sequence>MKATYPGSPQYISCFLRLRREPSHATAGRENNTTIVNTDPRIQRVVESTFSAQYDVICAEGSLSYVAYVKSFSQ</sequence>
<dbReference type="Proteomes" id="UP000050794">
    <property type="component" value="Unassembled WGS sequence"/>
</dbReference>
<dbReference type="WBParaSite" id="TCNE_0001217601-mRNA-1">
    <property type="protein sequence ID" value="TCNE_0001217601-mRNA-1"/>
    <property type="gene ID" value="TCNE_0001217601"/>
</dbReference>
<accession>A0A183UUK6</accession>